<gene>
    <name evidence="2" type="ORF">KP509_22G039200</name>
</gene>
<feature type="region of interest" description="Disordered" evidence="1">
    <location>
        <begin position="237"/>
        <end position="293"/>
    </location>
</feature>
<keyword evidence="3" id="KW-1185">Reference proteome</keyword>
<organism evidence="2 3">
    <name type="scientific">Ceratopteris richardii</name>
    <name type="common">Triangle waterfern</name>
    <dbReference type="NCBI Taxonomy" id="49495"/>
    <lineage>
        <taxon>Eukaryota</taxon>
        <taxon>Viridiplantae</taxon>
        <taxon>Streptophyta</taxon>
        <taxon>Embryophyta</taxon>
        <taxon>Tracheophyta</taxon>
        <taxon>Polypodiopsida</taxon>
        <taxon>Polypodiidae</taxon>
        <taxon>Polypodiales</taxon>
        <taxon>Pteridineae</taxon>
        <taxon>Pteridaceae</taxon>
        <taxon>Parkerioideae</taxon>
        <taxon>Ceratopteris</taxon>
    </lineage>
</organism>
<accession>A0A8T2S660</accession>
<protein>
    <submittedName>
        <fullName evidence="2">Uncharacterized protein</fullName>
    </submittedName>
</protein>
<dbReference type="AlphaFoldDB" id="A0A8T2S660"/>
<name>A0A8T2S660_CERRI</name>
<evidence type="ECO:0000256" key="1">
    <source>
        <dbReference type="SAM" id="MobiDB-lite"/>
    </source>
</evidence>
<dbReference type="EMBL" id="CM035427">
    <property type="protein sequence ID" value="KAH7306947.1"/>
    <property type="molecule type" value="Genomic_DNA"/>
</dbReference>
<comment type="caution">
    <text evidence="2">The sequence shown here is derived from an EMBL/GenBank/DDBJ whole genome shotgun (WGS) entry which is preliminary data.</text>
</comment>
<sequence length="293" mass="33450">MSPLRAILMRRPSRGLFKAYLNAEFNGYRKFITQILPPQVMCYASSFSLFFSSQSPLPAVSSEVRVVDAEKTYPEIPTEDIKKSYPDKTIIINDIDDIFLSAAPPQKLSQVTMRRWTWMRRPIHGFVSLLHPTFKSPQLYDDVEVNVDRFWTSVRDTPLPSYDAPQDDEELLFAELYRELCSIDVRQTRSRSSKGRVRGVHGCGKGLIIRRALTTSHGDGASTSRALATIYTRRKGSRTLPSMPLSPRFDDEENLVNDPRTPPSSTYEMKTSDSLDDDYDDSHIDEMEDAHDE</sequence>
<evidence type="ECO:0000313" key="3">
    <source>
        <dbReference type="Proteomes" id="UP000825935"/>
    </source>
</evidence>
<dbReference type="Proteomes" id="UP000825935">
    <property type="component" value="Chromosome 22"/>
</dbReference>
<reference evidence="2" key="1">
    <citation type="submission" date="2021-08" db="EMBL/GenBank/DDBJ databases">
        <title>WGS assembly of Ceratopteris richardii.</title>
        <authorList>
            <person name="Marchant D.B."/>
            <person name="Chen G."/>
            <person name="Jenkins J."/>
            <person name="Shu S."/>
            <person name="Leebens-Mack J."/>
            <person name="Grimwood J."/>
            <person name="Schmutz J."/>
            <person name="Soltis P."/>
            <person name="Soltis D."/>
            <person name="Chen Z.-H."/>
        </authorList>
    </citation>
    <scope>NUCLEOTIDE SEQUENCE</scope>
    <source>
        <strain evidence="2">Whitten #5841</strain>
        <tissue evidence="2">Leaf</tissue>
    </source>
</reference>
<proteinExistence type="predicted"/>
<evidence type="ECO:0000313" key="2">
    <source>
        <dbReference type="EMBL" id="KAH7306947.1"/>
    </source>
</evidence>